<dbReference type="InterPro" id="IPR018951">
    <property type="entry name" value="Fumarase_C_C"/>
</dbReference>
<sequence length="474" mass="51817">MTKRIQRDTLGEIEIPTDAYWGPQTQRAVENFGGISGYKPQRGFIWATASVKMAAAMVHRELKLLTQEKADAIIQAATEIKSGELDDHFVVDAFQAGAGTSHNMNANEVIANRALEILKKERGDYDVIHPNNDVNMAQSTNDVIPTALRLFILHDSLPLLKVLQHTEDQFRKKAKEFSQVLKSGRTHLQDAVPVSLGQEFGAYTEAVKRGMDNISEAREKLYEIGLGGSATGTGLNVHPEYRERVAKKLADITGFKEIKTTNNYFWAMQSLGPVLDFSTALSNLAVEISRIMNDLRLLASGPTTGLNEIVLPAVQPGSSIMPGKVNPVMAEMLNMACFSVIGHHHSVAWAAAAGQLELNVMMPLMVYSIGEQMKVFKGALAAFHDKALKGIKANPASCTRFFENSYGLVTVLNTVIGYEKAAEIVKEAQSAGCSIKDAILSKGVLTEEEIEQILDPKLLTEPGIPDITRPEDKS</sequence>
<dbReference type="GO" id="GO:0005829">
    <property type="term" value="C:cytosol"/>
    <property type="evidence" value="ECO:0007669"/>
    <property type="project" value="TreeGrafter"/>
</dbReference>
<keyword evidence="1 4" id="KW-0456">Lyase</keyword>
<dbReference type="GO" id="GO:0008797">
    <property type="term" value="F:aspartate ammonia-lyase activity"/>
    <property type="evidence" value="ECO:0007669"/>
    <property type="project" value="UniProtKB-EC"/>
</dbReference>
<dbReference type="FunFam" id="1.20.200.10:FF:000001">
    <property type="entry name" value="Fumarate hydratase, mitochondrial"/>
    <property type="match status" value="1"/>
</dbReference>
<dbReference type="EMBL" id="NJBN01000001">
    <property type="protein sequence ID" value="TKJ42167.1"/>
    <property type="molecule type" value="Genomic_DNA"/>
</dbReference>
<organism evidence="4 5">
    <name type="scientific">candidate division LCP-89 bacterium B3_LCP</name>
    <dbReference type="NCBI Taxonomy" id="2012998"/>
    <lineage>
        <taxon>Bacteria</taxon>
        <taxon>Pseudomonadati</taxon>
        <taxon>Bacteria division LCP-89</taxon>
    </lineage>
</organism>
<dbReference type="PANTHER" id="PTHR42696">
    <property type="entry name" value="ASPARTATE AMMONIA-LYASE"/>
    <property type="match status" value="1"/>
</dbReference>
<comment type="caution">
    <text evidence="4">The sequence shown here is derived from an EMBL/GenBank/DDBJ whole genome shotgun (WGS) entry which is preliminary data.</text>
</comment>
<dbReference type="AlphaFoldDB" id="A0A532V5A9"/>
<dbReference type="NCBIfam" id="NF008909">
    <property type="entry name" value="PRK12273.1"/>
    <property type="match status" value="1"/>
</dbReference>
<dbReference type="Gene3D" id="1.20.200.10">
    <property type="entry name" value="Fumarase/aspartase (Central domain)"/>
    <property type="match status" value="1"/>
</dbReference>
<dbReference type="Gene3D" id="1.10.40.30">
    <property type="entry name" value="Fumarase/aspartase (C-terminal domain)"/>
    <property type="match status" value="1"/>
</dbReference>
<evidence type="ECO:0000313" key="4">
    <source>
        <dbReference type="EMBL" id="TKJ42167.1"/>
    </source>
</evidence>
<dbReference type="GO" id="GO:0006099">
    <property type="term" value="P:tricarboxylic acid cycle"/>
    <property type="evidence" value="ECO:0007669"/>
    <property type="project" value="InterPro"/>
</dbReference>
<dbReference type="InterPro" id="IPR051546">
    <property type="entry name" value="Aspartate_Ammonia-Lyase"/>
</dbReference>
<dbReference type="PRINTS" id="PR00149">
    <property type="entry name" value="FUMRATELYASE"/>
</dbReference>
<dbReference type="InterPro" id="IPR000362">
    <property type="entry name" value="Fumarate_lyase_fam"/>
</dbReference>
<dbReference type="FunFam" id="1.10.40.30:FF:000002">
    <property type="entry name" value="Fumarate hydratase class II"/>
    <property type="match status" value="1"/>
</dbReference>
<dbReference type="FunFam" id="1.10.275.10:FF:000001">
    <property type="entry name" value="Fumarate hydratase, mitochondrial"/>
    <property type="match status" value="1"/>
</dbReference>
<dbReference type="InterPro" id="IPR020557">
    <property type="entry name" value="Fumarate_lyase_CS"/>
</dbReference>
<reference evidence="4 5" key="1">
    <citation type="submission" date="2017-06" db="EMBL/GenBank/DDBJ databases">
        <title>Novel microbial phyla capable of carbon fixation and sulfur reduction in deep-sea sediments.</title>
        <authorList>
            <person name="Huang J."/>
            <person name="Baker B."/>
            <person name="Wang Y."/>
        </authorList>
    </citation>
    <scope>NUCLEOTIDE SEQUENCE [LARGE SCALE GENOMIC DNA]</scope>
    <source>
        <strain evidence="4">B3_LCP</strain>
    </source>
</reference>
<feature type="domain" description="Fumarate lyase N-terminal" evidence="2">
    <location>
        <begin position="11"/>
        <end position="342"/>
    </location>
</feature>
<evidence type="ECO:0000313" key="5">
    <source>
        <dbReference type="Proteomes" id="UP000319619"/>
    </source>
</evidence>
<feature type="domain" description="Fumarase C C-terminal" evidence="3">
    <location>
        <begin position="408"/>
        <end position="460"/>
    </location>
</feature>
<dbReference type="PANTHER" id="PTHR42696:SF2">
    <property type="entry name" value="ASPARTATE AMMONIA-LYASE"/>
    <property type="match status" value="1"/>
</dbReference>
<evidence type="ECO:0000259" key="2">
    <source>
        <dbReference type="Pfam" id="PF00206"/>
    </source>
</evidence>
<accession>A0A532V5A9</accession>
<dbReference type="InterPro" id="IPR024083">
    <property type="entry name" value="Fumarase/histidase_N"/>
</dbReference>
<proteinExistence type="predicted"/>
<evidence type="ECO:0000256" key="1">
    <source>
        <dbReference type="ARBA" id="ARBA00023239"/>
    </source>
</evidence>
<name>A0A532V5A9_UNCL8</name>
<dbReference type="Pfam" id="PF00206">
    <property type="entry name" value="Lyase_1"/>
    <property type="match status" value="1"/>
</dbReference>
<gene>
    <name evidence="4" type="primary">aspA</name>
    <name evidence="4" type="ORF">CEE37_00380</name>
</gene>
<dbReference type="InterPro" id="IPR008948">
    <property type="entry name" value="L-Aspartase-like"/>
</dbReference>
<evidence type="ECO:0000259" key="3">
    <source>
        <dbReference type="Pfam" id="PF10415"/>
    </source>
</evidence>
<dbReference type="PROSITE" id="PS00163">
    <property type="entry name" value="FUMARATE_LYASES"/>
    <property type="match status" value="1"/>
</dbReference>
<dbReference type="EC" id="4.3.1.1" evidence="4"/>
<protein>
    <submittedName>
        <fullName evidence="4">Aspartate ammonia-lyase</fullName>
        <ecNumber evidence="4">4.3.1.1</ecNumber>
    </submittedName>
</protein>
<dbReference type="PRINTS" id="PR00145">
    <property type="entry name" value="ARGSUCLYASE"/>
</dbReference>
<dbReference type="Proteomes" id="UP000319619">
    <property type="component" value="Unassembled WGS sequence"/>
</dbReference>
<dbReference type="Gene3D" id="1.10.275.10">
    <property type="entry name" value="Fumarase/aspartase (N-terminal domain)"/>
    <property type="match status" value="1"/>
</dbReference>
<dbReference type="SUPFAM" id="SSF48557">
    <property type="entry name" value="L-aspartase-like"/>
    <property type="match status" value="1"/>
</dbReference>
<dbReference type="InterPro" id="IPR022761">
    <property type="entry name" value="Fumarate_lyase_N"/>
</dbReference>
<dbReference type="Pfam" id="PF10415">
    <property type="entry name" value="FumaraseC_C"/>
    <property type="match status" value="1"/>
</dbReference>
<dbReference type="GO" id="GO:0006531">
    <property type="term" value="P:aspartate metabolic process"/>
    <property type="evidence" value="ECO:0007669"/>
    <property type="project" value="TreeGrafter"/>
</dbReference>